<dbReference type="GO" id="GO:0050660">
    <property type="term" value="F:flavin adenine dinucleotide binding"/>
    <property type="evidence" value="ECO:0007669"/>
    <property type="project" value="InterPro"/>
</dbReference>
<dbReference type="AlphaFoldDB" id="A0A9W4FFW0"/>
<feature type="domain" description="Acyl-CoA dehydrogenase/oxidase N-terminal" evidence="7">
    <location>
        <begin position="10"/>
        <end position="121"/>
    </location>
</feature>
<proteinExistence type="inferred from homology"/>
<keyword evidence="9" id="KW-1185">Reference proteome</keyword>
<evidence type="ECO:0000256" key="5">
    <source>
        <dbReference type="ARBA" id="ARBA00023002"/>
    </source>
</evidence>
<dbReference type="GO" id="GO:0003995">
    <property type="term" value="F:acyl-CoA dehydrogenase activity"/>
    <property type="evidence" value="ECO:0007669"/>
    <property type="project" value="TreeGrafter"/>
</dbReference>
<dbReference type="EMBL" id="AP022601">
    <property type="protein sequence ID" value="BBY93565.1"/>
    <property type="molecule type" value="Genomic_DNA"/>
</dbReference>
<protein>
    <submittedName>
        <fullName evidence="8">Acyl-CoA dehydrogenase</fullName>
    </submittedName>
</protein>
<comment type="cofactor">
    <cofactor evidence="1">
        <name>FAD</name>
        <dbReference type="ChEBI" id="CHEBI:57692"/>
    </cofactor>
</comment>
<dbReference type="Gene3D" id="1.20.140.10">
    <property type="entry name" value="Butyryl-CoA Dehydrogenase, subunit A, domain 3"/>
    <property type="match status" value="1"/>
</dbReference>
<name>A0A9W4FFW0_9MYCO</name>
<dbReference type="InterPro" id="IPR037069">
    <property type="entry name" value="AcylCoA_DH/ox_N_sf"/>
</dbReference>
<dbReference type="RefSeq" id="WP_163730478.1">
    <property type="nucleotide sequence ID" value="NZ_AP022601.1"/>
</dbReference>
<dbReference type="InterPro" id="IPR009100">
    <property type="entry name" value="AcylCoA_DH/oxidase_NM_dom_sf"/>
</dbReference>
<keyword evidence="5" id="KW-0560">Oxidoreductase</keyword>
<evidence type="ECO:0000313" key="8">
    <source>
        <dbReference type="EMBL" id="BBY93565.1"/>
    </source>
</evidence>
<dbReference type="Gene3D" id="2.40.110.10">
    <property type="entry name" value="Butyryl-CoA Dehydrogenase, subunit A, domain 2"/>
    <property type="match status" value="1"/>
</dbReference>
<dbReference type="InterPro" id="IPR009075">
    <property type="entry name" value="AcylCo_DH/oxidase_C"/>
</dbReference>
<evidence type="ECO:0000256" key="1">
    <source>
        <dbReference type="ARBA" id="ARBA00001974"/>
    </source>
</evidence>
<accession>A0A9W4FFW0</accession>
<feature type="domain" description="Acyl-CoA dehydrogenase/oxidase C-terminal" evidence="6">
    <location>
        <begin position="240"/>
        <end position="369"/>
    </location>
</feature>
<dbReference type="Gene3D" id="1.10.540.10">
    <property type="entry name" value="Acyl-CoA dehydrogenase/oxidase, N-terminal domain"/>
    <property type="match status" value="1"/>
</dbReference>
<dbReference type="SUPFAM" id="SSF47203">
    <property type="entry name" value="Acyl-CoA dehydrogenase C-terminal domain-like"/>
    <property type="match status" value="1"/>
</dbReference>
<reference evidence="8 9" key="1">
    <citation type="journal article" date="2019" name="Emerg. Microbes Infect.">
        <title>Comprehensive subspecies identification of 175 nontuberculous mycobacteria species based on 7547 genomic profiles.</title>
        <authorList>
            <person name="Matsumoto Y."/>
            <person name="Kinjo T."/>
            <person name="Motooka D."/>
            <person name="Nabeya D."/>
            <person name="Jung N."/>
            <person name="Uechi K."/>
            <person name="Horii T."/>
            <person name="Iida T."/>
            <person name="Fujita J."/>
            <person name="Nakamura S."/>
        </authorList>
    </citation>
    <scope>NUCLEOTIDE SEQUENCE [LARGE SCALE GENOMIC DNA]</scope>
    <source>
        <strain evidence="8 9">JCM 6399</strain>
    </source>
</reference>
<evidence type="ECO:0000256" key="4">
    <source>
        <dbReference type="ARBA" id="ARBA00022827"/>
    </source>
</evidence>
<dbReference type="PANTHER" id="PTHR43884:SF20">
    <property type="entry name" value="ACYL-COA DEHYDROGENASE FADE28"/>
    <property type="match status" value="1"/>
</dbReference>
<dbReference type="Pfam" id="PF02771">
    <property type="entry name" value="Acyl-CoA_dh_N"/>
    <property type="match status" value="1"/>
</dbReference>
<gene>
    <name evidence="8" type="ORF">MGALJ_32340</name>
</gene>
<organism evidence="8 9">
    <name type="scientific">Mycobacterium gallinarum</name>
    <dbReference type="NCBI Taxonomy" id="39689"/>
    <lineage>
        <taxon>Bacteria</taxon>
        <taxon>Bacillati</taxon>
        <taxon>Actinomycetota</taxon>
        <taxon>Actinomycetes</taxon>
        <taxon>Mycobacteriales</taxon>
        <taxon>Mycobacteriaceae</taxon>
        <taxon>Mycobacterium</taxon>
    </lineage>
</organism>
<comment type="similarity">
    <text evidence="2">Belongs to the acyl-CoA dehydrogenase family.</text>
</comment>
<evidence type="ECO:0000259" key="7">
    <source>
        <dbReference type="Pfam" id="PF02771"/>
    </source>
</evidence>
<keyword evidence="4" id="KW-0274">FAD</keyword>
<keyword evidence="3" id="KW-0285">Flavoprotein</keyword>
<sequence length="381" mass="40881">MSTATAGDAEIQLFVSTTRAFLDREMSIDHIRDLHTNDRGLDKAWWQRGAELGWTSLLVPEELGGGCVTGDQVADAARIADQFGRSVAPGPLIPTSAVATALTEASNSADHRQLLAPLVEGSAIAAWATDEPGQPFGAPPATTATRSTSGYCINGIKDRVEAARHSDVFLVTAECDGNLRQFVVASGAPGVSIEPIPTVDFVKNYGRVRFDNVEVVAESVVGGPDETAQLIARQTLVAQVLQCAEMVGALDSVFTMTVAWARDRHSFGRPLASYQALKHRFADLKTQLEACRAIAALATRHVSARAVDAALTVSAAKAYIGEHSVAIVQDCIQLHGGIGVTWEHDLHLFLRRIEVNRAMFGTTEEHQENVFALSEKSGKTR</sequence>
<dbReference type="PANTHER" id="PTHR43884">
    <property type="entry name" value="ACYL-COA DEHYDROGENASE"/>
    <property type="match status" value="1"/>
</dbReference>
<dbReference type="KEGG" id="mgau:MGALJ_32340"/>
<evidence type="ECO:0000313" key="9">
    <source>
        <dbReference type="Proteomes" id="UP000465785"/>
    </source>
</evidence>
<dbReference type="InterPro" id="IPR013786">
    <property type="entry name" value="AcylCoA_DH/ox_N"/>
</dbReference>
<dbReference type="Proteomes" id="UP000465785">
    <property type="component" value="Chromosome"/>
</dbReference>
<dbReference type="CDD" id="cd00567">
    <property type="entry name" value="ACAD"/>
    <property type="match status" value="1"/>
</dbReference>
<dbReference type="InterPro" id="IPR046373">
    <property type="entry name" value="Acyl-CoA_Oxase/DH_mid-dom_sf"/>
</dbReference>
<dbReference type="SUPFAM" id="SSF56645">
    <property type="entry name" value="Acyl-CoA dehydrogenase NM domain-like"/>
    <property type="match status" value="1"/>
</dbReference>
<dbReference type="Pfam" id="PF00441">
    <property type="entry name" value="Acyl-CoA_dh_1"/>
    <property type="match status" value="1"/>
</dbReference>
<evidence type="ECO:0000259" key="6">
    <source>
        <dbReference type="Pfam" id="PF00441"/>
    </source>
</evidence>
<evidence type="ECO:0000256" key="2">
    <source>
        <dbReference type="ARBA" id="ARBA00009347"/>
    </source>
</evidence>
<dbReference type="InterPro" id="IPR036250">
    <property type="entry name" value="AcylCo_DH-like_C"/>
</dbReference>
<evidence type="ECO:0000256" key="3">
    <source>
        <dbReference type="ARBA" id="ARBA00022630"/>
    </source>
</evidence>